<evidence type="ECO:0000313" key="1">
    <source>
        <dbReference type="EMBL" id="GBP70934.1"/>
    </source>
</evidence>
<accession>A0A4C1Y7Q3</accession>
<organism evidence="1 2">
    <name type="scientific">Eumeta variegata</name>
    <name type="common">Bagworm moth</name>
    <name type="synonym">Eumeta japonica</name>
    <dbReference type="NCBI Taxonomy" id="151549"/>
    <lineage>
        <taxon>Eukaryota</taxon>
        <taxon>Metazoa</taxon>
        <taxon>Ecdysozoa</taxon>
        <taxon>Arthropoda</taxon>
        <taxon>Hexapoda</taxon>
        <taxon>Insecta</taxon>
        <taxon>Pterygota</taxon>
        <taxon>Neoptera</taxon>
        <taxon>Endopterygota</taxon>
        <taxon>Lepidoptera</taxon>
        <taxon>Glossata</taxon>
        <taxon>Ditrysia</taxon>
        <taxon>Tineoidea</taxon>
        <taxon>Psychidae</taxon>
        <taxon>Oiketicinae</taxon>
        <taxon>Eumeta</taxon>
    </lineage>
</organism>
<dbReference type="AlphaFoldDB" id="A0A4C1Y7Q3"/>
<name>A0A4C1Y7Q3_EUMVA</name>
<gene>
    <name evidence="1" type="ORF">EVAR_48941_1</name>
</gene>
<dbReference type="Proteomes" id="UP000299102">
    <property type="component" value="Unassembled WGS sequence"/>
</dbReference>
<evidence type="ECO:0000313" key="2">
    <source>
        <dbReference type="Proteomes" id="UP000299102"/>
    </source>
</evidence>
<dbReference type="EMBL" id="BGZK01001092">
    <property type="protein sequence ID" value="GBP70934.1"/>
    <property type="molecule type" value="Genomic_DNA"/>
</dbReference>
<sequence length="108" mass="11591">MTIVEIVSDSLSFGAHVINGHPSDAPRSSSHNEDPHAFARTRAHVGAVEFVSRAGADARPAIRALSVNIGLPAKVHSHCASTSRNTYRLPIITAIPLFLNNTISERKN</sequence>
<reference evidence="1 2" key="1">
    <citation type="journal article" date="2019" name="Commun. Biol.">
        <title>The bagworm genome reveals a unique fibroin gene that provides high tensile strength.</title>
        <authorList>
            <person name="Kono N."/>
            <person name="Nakamura H."/>
            <person name="Ohtoshi R."/>
            <person name="Tomita M."/>
            <person name="Numata K."/>
            <person name="Arakawa K."/>
        </authorList>
    </citation>
    <scope>NUCLEOTIDE SEQUENCE [LARGE SCALE GENOMIC DNA]</scope>
</reference>
<proteinExistence type="predicted"/>
<keyword evidence="2" id="KW-1185">Reference proteome</keyword>
<protein>
    <submittedName>
        <fullName evidence="1">Uncharacterized protein</fullName>
    </submittedName>
</protein>
<comment type="caution">
    <text evidence="1">The sequence shown here is derived from an EMBL/GenBank/DDBJ whole genome shotgun (WGS) entry which is preliminary data.</text>
</comment>